<dbReference type="RefSeq" id="XP_005841348.1">
    <property type="nucleotide sequence ID" value="XM_005841291.1"/>
</dbReference>
<dbReference type="PaxDb" id="55529-EKX54368"/>
<dbReference type="Proteomes" id="UP000011087">
    <property type="component" value="Unassembled WGS sequence"/>
</dbReference>
<name>L1K1Y1_GUITC</name>
<feature type="compositionally biased region" description="Basic and acidic residues" evidence="1">
    <location>
        <begin position="209"/>
        <end position="238"/>
    </location>
</feature>
<gene>
    <name evidence="2" type="ORF">GUITHDRAFT_99850</name>
</gene>
<dbReference type="HOGENOM" id="CLU_1079445_0_0_1"/>
<dbReference type="EnsemblProtists" id="EKX54368">
    <property type="protein sequence ID" value="EKX54368"/>
    <property type="gene ID" value="GUITHDRAFT_99850"/>
</dbReference>
<evidence type="ECO:0000256" key="1">
    <source>
        <dbReference type="SAM" id="MobiDB-lite"/>
    </source>
</evidence>
<evidence type="ECO:0000313" key="3">
    <source>
        <dbReference type="EnsemblProtists" id="EKX54368"/>
    </source>
</evidence>
<protein>
    <submittedName>
        <fullName evidence="2 3">Uncharacterized protein</fullName>
    </submittedName>
</protein>
<dbReference type="KEGG" id="gtt:GUITHDRAFT_99850"/>
<reference evidence="4" key="2">
    <citation type="submission" date="2012-11" db="EMBL/GenBank/DDBJ databases">
        <authorList>
            <person name="Kuo A."/>
            <person name="Curtis B.A."/>
            <person name="Tanifuji G."/>
            <person name="Burki F."/>
            <person name="Gruber A."/>
            <person name="Irimia M."/>
            <person name="Maruyama S."/>
            <person name="Arias M.C."/>
            <person name="Ball S.G."/>
            <person name="Gile G.H."/>
            <person name="Hirakawa Y."/>
            <person name="Hopkins J.F."/>
            <person name="Rensing S.A."/>
            <person name="Schmutz J."/>
            <person name="Symeonidi A."/>
            <person name="Elias M."/>
            <person name="Eveleigh R.J."/>
            <person name="Herman E.K."/>
            <person name="Klute M.J."/>
            <person name="Nakayama T."/>
            <person name="Obornik M."/>
            <person name="Reyes-Prieto A."/>
            <person name="Armbrust E.V."/>
            <person name="Aves S.J."/>
            <person name="Beiko R.G."/>
            <person name="Coutinho P."/>
            <person name="Dacks J.B."/>
            <person name="Durnford D.G."/>
            <person name="Fast N.M."/>
            <person name="Green B.R."/>
            <person name="Grisdale C."/>
            <person name="Hempe F."/>
            <person name="Henrissat B."/>
            <person name="Hoppner M.P."/>
            <person name="Ishida K.-I."/>
            <person name="Kim E."/>
            <person name="Koreny L."/>
            <person name="Kroth P.G."/>
            <person name="Liu Y."/>
            <person name="Malik S.-B."/>
            <person name="Maier U.G."/>
            <person name="McRose D."/>
            <person name="Mock T."/>
            <person name="Neilson J.A."/>
            <person name="Onodera N.T."/>
            <person name="Poole A.M."/>
            <person name="Pritham E.J."/>
            <person name="Richards T.A."/>
            <person name="Rocap G."/>
            <person name="Roy S.W."/>
            <person name="Sarai C."/>
            <person name="Schaack S."/>
            <person name="Shirato S."/>
            <person name="Slamovits C.H."/>
            <person name="Spencer D.F."/>
            <person name="Suzuki S."/>
            <person name="Worden A.Z."/>
            <person name="Zauner S."/>
            <person name="Barry K."/>
            <person name="Bell C."/>
            <person name="Bharti A.K."/>
            <person name="Crow J.A."/>
            <person name="Grimwood J."/>
            <person name="Kramer R."/>
            <person name="Lindquist E."/>
            <person name="Lucas S."/>
            <person name="Salamov A."/>
            <person name="McFadden G.I."/>
            <person name="Lane C.E."/>
            <person name="Keeling P.J."/>
            <person name="Gray M.W."/>
            <person name="Grigoriev I.V."/>
            <person name="Archibald J.M."/>
        </authorList>
    </citation>
    <scope>NUCLEOTIDE SEQUENCE</scope>
    <source>
        <strain evidence="4">CCMP2712</strain>
    </source>
</reference>
<reference evidence="3" key="3">
    <citation type="submission" date="2015-06" db="UniProtKB">
        <authorList>
            <consortium name="EnsemblProtists"/>
        </authorList>
    </citation>
    <scope>IDENTIFICATION</scope>
</reference>
<keyword evidence="4" id="KW-1185">Reference proteome</keyword>
<dbReference type="EMBL" id="JH992967">
    <property type="protein sequence ID" value="EKX54368.1"/>
    <property type="molecule type" value="Genomic_DNA"/>
</dbReference>
<dbReference type="AlphaFoldDB" id="L1K1Y1"/>
<proteinExistence type="predicted"/>
<accession>L1K1Y1</accession>
<organism evidence="2">
    <name type="scientific">Guillardia theta (strain CCMP2712)</name>
    <name type="common">Cryptophyte</name>
    <dbReference type="NCBI Taxonomy" id="905079"/>
    <lineage>
        <taxon>Eukaryota</taxon>
        <taxon>Cryptophyceae</taxon>
        <taxon>Pyrenomonadales</taxon>
        <taxon>Geminigeraceae</taxon>
        <taxon>Guillardia</taxon>
    </lineage>
</organism>
<evidence type="ECO:0000313" key="2">
    <source>
        <dbReference type="EMBL" id="EKX54368.1"/>
    </source>
</evidence>
<feature type="region of interest" description="Disordered" evidence="1">
    <location>
        <begin position="209"/>
        <end position="258"/>
    </location>
</feature>
<sequence>MNTRPTKLEQSPFIPGIIIGAVFFHASREPSELMGEQNELWNIEKTRRASRNQMLDIHARPRVSTLNPISESTKWQSSTVQGLWQQQSSRSKREKEVLNALSNIRHRLDTSYASNSAPAQAKLQRLSMSGTGTAAQAGAGGSSSPSLPKALFSIHSEVAHRGQDVGFQKAVMKMMKWNSKHMKLLLKILHDNKEKIKEQKEELSELKRMVEDSKEKMDTIRRTSQEDLLNKLETKEDTEGPVGPKGPRGPPGVDGMPG</sequence>
<evidence type="ECO:0000313" key="4">
    <source>
        <dbReference type="Proteomes" id="UP000011087"/>
    </source>
</evidence>
<dbReference type="GeneID" id="17311085"/>
<reference evidence="2 4" key="1">
    <citation type="journal article" date="2012" name="Nature">
        <title>Algal genomes reveal evolutionary mosaicism and the fate of nucleomorphs.</title>
        <authorList>
            <consortium name="DOE Joint Genome Institute"/>
            <person name="Curtis B.A."/>
            <person name="Tanifuji G."/>
            <person name="Burki F."/>
            <person name="Gruber A."/>
            <person name="Irimia M."/>
            <person name="Maruyama S."/>
            <person name="Arias M.C."/>
            <person name="Ball S.G."/>
            <person name="Gile G.H."/>
            <person name="Hirakawa Y."/>
            <person name="Hopkins J.F."/>
            <person name="Kuo A."/>
            <person name="Rensing S.A."/>
            <person name="Schmutz J."/>
            <person name="Symeonidi A."/>
            <person name="Elias M."/>
            <person name="Eveleigh R.J."/>
            <person name="Herman E.K."/>
            <person name="Klute M.J."/>
            <person name="Nakayama T."/>
            <person name="Obornik M."/>
            <person name="Reyes-Prieto A."/>
            <person name="Armbrust E.V."/>
            <person name="Aves S.J."/>
            <person name="Beiko R.G."/>
            <person name="Coutinho P."/>
            <person name="Dacks J.B."/>
            <person name="Durnford D.G."/>
            <person name="Fast N.M."/>
            <person name="Green B.R."/>
            <person name="Grisdale C.J."/>
            <person name="Hempel F."/>
            <person name="Henrissat B."/>
            <person name="Hoppner M.P."/>
            <person name="Ishida K."/>
            <person name="Kim E."/>
            <person name="Koreny L."/>
            <person name="Kroth P.G."/>
            <person name="Liu Y."/>
            <person name="Malik S.B."/>
            <person name="Maier U.G."/>
            <person name="McRose D."/>
            <person name="Mock T."/>
            <person name="Neilson J.A."/>
            <person name="Onodera N.T."/>
            <person name="Poole A.M."/>
            <person name="Pritham E.J."/>
            <person name="Richards T.A."/>
            <person name="Rocap G."/>
            <person name="Roy S.W."/>
            <person name="Sarai C."/>
            <person name="Schaack S."/>
            <person name="Shirato S."/>
            <person name="Slamovits C.H."/>
            <person name="Spencer D.F."/>
            <person name="Suzuki S."/>
            <person name="Worden A.Z."/>
            <person name="Zauner S."/>
            <person name="Barry K."/>
            <person name="Bell C."/>
            <person name="Bharti A.K."/>
            <person name="Crow J.A."/>
            <person name="Grimwood J."/>
            <person name="Kramer R."/>
            <person name="Lindquist E."/>
            <person name="Lucas S."/>
            <person name="Salamov A."/>
            <person name="McFadden G.I."/>
            <person name="Lane C.E."/>
            <person name="Keeling P.J."/>
            <person name="Gray M.W."/>
            <person name="Grigoriev I.V."/>
            <person name="Archibald J.M."/>
        </authorList>
    </citation>
    <scope>NUCLEOTIDE SEQUENCE</scope>
    <source>
        <strain evidence="2 4">CCMP2712</strain>
    </source>
</reference>